<dbReference type="CDD" id="cd06170">
    <property type="entry name" value="LuxR_C_like"/>
    <property type="match status" value="1"/>
</dbReference>
<comment type="caution">
    <text evidence="2">The sequence shown here is derived from an EMBL/GenBank/DDBJ whole genome shotgun (WGS) entry which is preliminary data.</text>
</comment>
<dbReference type="InterPro" id="IPR000792">
    <property type="entry name" value="Tscrpt_reg_LuxR_C"/>
</dbReference>
<dbReference type="SMART" id="SM00421">
    <property type="entry name" value="HTH_LUXR"/>
    <property type="match status" value="1"/>
</dbReference>
<dbReference type="Gene3D" id="1.10.10.10">
    <property type="entry name" value="Winged helix-like DNA-binding domain superfamily/Winged helix DNA-binding domain"/>
    <property type="match status" value="2"/>
</dbReference>
<dbReference type="EMBL" id="JAWJZF010000279">
    <property type="protein sequence ID" value="MDX2291908.1"/>
    <property type="molecule type" value="Genomic_DNA"/>
</dbReference>
<dbReference type="PROSITE" id="PS50043">
    <property type="entry name" value="HTH_LUXR_2"/>
    <property type="match status" value="1"/>
</dbReference>
<evidence type="ECO:0000313" key="2">
    <source>
        <dbReference type="EMBL" id="MDX2291908.1"/>
    </source>
</evidence>
<sequence length="323" mass="35602">MGLDADAETVYRLMLTHQDWGVEELAAHLARPESDVREALDRLAELNLLRRSLQAPGGVRPVSPNLGFQLLLQRQQAELLAQQQQFAESQAAISTLLAEYAELRTGERHGVEYLQGIDAIQARLEELAHRSTTECLSFMPGGAQSAASLEASRPLDEQLMRRGVRVLTAYLDSVRNDTPTVEYAHWLHDNGGEVRTVPALPLRMVLFDREVALLPVDPDNTKKGAVQLTGPGVMTALVALFEQVWERAAPLGSVRDRDEAGLTAQERELLRQLTQGATDEIAAKKLGIGLRTERRIMSELMARLGARSRFEAGVLAAKAGWTD</sequence>
<dbReference type="Proteomes" id="UP001278571">
    <property type="component" value="Unassembled WGS sequence"/>
</dbReference>
<feature type="domain" description="HTH luxR-type" evidence="1">
    <location>
        <begin position="255"/>
        <end position="320"/>
    </location>
</feature>
<name>A0ABU4K2G2_9ACTN</name>
<accession>A0ABU4K2G2</accession>
<dbReference type="InterPro" id="IPR036388">
    <property type="entry name" value="WH-like_DNA-bd_sf"/>
</dbReference>
<reference evidence="2 3" key="1">
    <citation type="submission" date="2023-10" db="EMBL/GenBank/DDBJ databases">
        <authorList>
            <person name="Wang X.X."/>
        </authorList>
    </citation>
    <scope>NUCLEOTIDE SEQUENCE [LARGE SCALE GENOMIC DNA]</scope>
    <source>
        <strain evidence="2 3">NBRC 12816</strain>
    </source>
</reference>
<evidence type="ECO:0000313" key="3">
    <source>
        <dbReference type="Proteomes" id="UP001278571"/>
    </source>
</evidence>
<protein>
    <submittedName>
        <fullName evidence="2">Helix-turn-helix transcriptional regulator</fullName>
    </submittedName>
</protein>
<proteinExistence type="predicted"/>
<dbReference type="InterPro" id="IPR016032">
    <property type="entry name" value="Sig_transdc_resp-reg_C-effctor"/>
</dbReference>
<evidence type="ECO:0000259" key="1">
    <source>
        <dbReference type="PROSITE" id="PS50043"/>
    </source>
</evidence>
<organism evidence="2 3">
    <name type="scientific">Streptomyces roseolus</name>
    <dbReference type="NCBI Taxonomy" id="67358"/>
    <lineage>
        <taxon>Bacteria</taxon>
        <taxon>Bacillati</taxon>
        <taxon>Actinomycetota</taxon>
        <taxon>Actinomycetes</taxon>
        <taxon>Kitasatosporales</taxon>
        <taxon>Streptomycetaceae</taxon>
        <taxon>Streptomyces</taxon>
    </lineage>
</organism>
<dbReference type="RefSeq" id="WP_319008440.1">
    <property type="nucleotide sequence ID" value="NZ_JAWJZF010000279.1"/>
</dbReference>
<dbReference type="InterPro" id="IPR051797">
    <property type="entry name" value="TrmB-like"/>
</dbReference>
<keyword evidence="3" id="KW-1185">Reference proteome</keyword>
<dbReference type="PANTHER" id="PTHR34293:SF1">
    <property type="entry name" value="HTH-TYPE TRANSCRIPTIONAL REGULATOR TRMBL2"/>
    <property type="match status" value="1"/>
</dbReference>
<gene>
    <name evidence="2" type="ORF">R2363_06965</name>
</gene>
<dbReference type="PANTHER" id="PTHR34293">
    <property type="entry name" value="HTH-TYPE TRANSCRIPTIONAL REGULATOR TRMBL2"/>
    <property type="match status" value="1"/>
</dbReference>
<dbReference type="SUPFAM" id="SSF46894">
    <property type="entry name" value="C-terminal effector domain of the bipartite response regulators"/>
    <property type="match status" value="1"/>
</dbReference>